<accession>A0A4C1SLM2</accession>
<comment type="caution">
    <text evidence="1">The sequence shown here is derived from an EMBL/GenBank/DDBJ whole genome shotgun (WGS) entry which is preliminary data.</text>
</comment>
<proteinExistence type="predicted"/>
<evidence type="ECO:0000313" key="1">
    <source>
        <dbReference type="EMBL" id="GBP02786.1"/>
    </source>
</evidence>
<gene>
    <name evidence="1" type="ORF">EVAR_69383_1</name>
</gene>
<reference evidence="1 2" key="1">
    <citation type="journal article" date="2019" name="Commun. Biol.">
        <title>The bagworm genome reveals a unique fibroin gene that provides high tensile strength.</title>
        <authorList>
            <person name="Kono N."/>
            <person name="Nakamura H."/>
            <person name="Ohtoshi R."/>
            <person name="Tomita M."/>
            <person name="Numata K."/>
            <person name="Arakawa K."/>
        </authorList>
    </citation>
    <scope>NUCLEOTIDE SEQUENCE [LARGE SCALE GENOMIC DNA]</scope>
</reference>
<dbReference type="EMBL" id="BGZK01003585">
    <property type="protein sequence ID" value="GBP02786.1"/>
    <property type="molecule type" value="Genomic_DNA"/>
</dbReference>
<organism evidence="1 2">
    <name type="scientific">Eumeta variegata</name>
    <name type="common">Bagworm moth</name>
    <name type="synonym">Eumeta japonica</name>
    <dbReference type="NCBI Taxonomy" id="151549"/>
    <lineage>
        <taxon>Eukaryota</taxon>
        <taxon>Metazoa</taxon>
        <taxon>Ecdysozoa</taxon>
        <taxon>Arthropoda</taxon>
        <taxon>Hexapoda</taxon>
        <taxon>Insecta</taxon>
        <taxon>Pterygota</taxon>
        <taxon>Neoptera</taxon>
        <taxon>Endopterygota</taxon>
        <taxon>Lepidoptera</taxon>
        <taxon>Glossata</taxon>
        <taxon>Ditrysia</taxon>
        <taxon>Tineoidea</taxon>
        <taxon>Psychidae</taxon>
        <taxon>Oiketicinae</taxon>
        <taxon>Eumeta</taxon>
    </lineage>
</organism>
<sequence>MSLIDDLFCYFSQPWMSALYQEAFVEALADIDEPEMYAQNKNSEDKVSFREKVRDIVGTAGNEQLNCTENAWMRLRAEVRSLWSRSAGERNVLDHIGHYLHDRGADGDRYSTPILRQDFYGCK</sequence>
<dbReference type="OrthoDB" id="382863at2759"/>
<dbReference type="AlphaFoldDB" id="A0A4C1SLM2"/>
<name>A0A4C1SLM2_EUMVA</name>
<dbReference type="Proteomes" id="UP000299102">
    <property type="component" value="Unassembled WGS sequence"/>
</dbReference>
<evidence type="ECO:0000313" key="2">
    <source>
        <dbReference type="Proteomes" id="UP000299102"/>
    </source>
</evidence>
<protein>
    <submittedName>
        <fullName evidence="1">Uncharacterized protein</fullName>
    </submittedName>
</protein>
<keyword evidence="2" id="KW-1185">Reference proteome</keyword>